<dbReference type="EMBL" id="JADEWZ010000004">
    <property type="protein sequence ID" value="MBE9114986.1"/>
    <property type="molecule type" value="Genomic_DNA"/>
</dbReference>
<accession>A0A8J7ARS3</accession>
<gene>
    <name evidence="2" type="ORF">IQ249_03645</name>
</gene>
<keyword evidence="3" id="KW-1185">Reference proteome</keyword>
<dbReference type="Proteomes" id="UP000654482">
    <property type="component" value="Unassembled WGS sequence"/>
</dbReference>
<protein>
    <submittedName>
        <fullName evidence="2">Uncharacterized protein</fullName>
    </submittedName>
</protein>
<reference evidence="2" key="1">
    <citation type="submission" date="2020-10" db="EMBL/GenBank/DDBJ databases">
        <authorList>
            <person name="Castelo-Branco R."/>
            <person name="Eusebio N."/>
            <person name="Adriana R."/>
            <person name="Vieira A."/>
            <person name="Brugerolle De Fraissinette N."/>
            <person name="Rezende De Castro R."/>
            <person name="Schneider M.P."/>
            <person name="Vasconcelos V."/>
            <person name="Leao P.N."/>
        </authorList>
    </citation>
    <scope>NUCLEOTIDE SEQUENCE</scope>
    <source>
        <strain evidence="2">LEGE 07157</strain>
    </source>
</reference>
<proteinExistence type="predicted"/>
<feature type="chain" id="PRO_5035222225" evidence="1">
    <location>
        <begin position="26"/>
        <end position="128"/>
    </location>
</feature>
<dbReference type="AlphaFoldDB" id="A0A8J7ARS3"/>
<name>A0A8J7ARS3_9CYAN</name>
<organism evidence="2 3">
    <name type="scientific">Lusitaniella coriacea LEGE 07157</name>
    <dbReference type="NCBI Taxonomy" id="945747"/>
    <lineage>
        <taxon>Bacteria</taxon>
        <taxon>Bacillati</taxon>
        <taxon>Cyanobacteriota</taxon>
        <taxon>Cyanophyceae</taxon>
        <taxon>Spirulinales</taxon>
        <taxon>Lusitaniellaceae</taxon>
        <taxon>Lusitaniella</taxon>
    </lineage>
</organism>
<feature type="signal peptide" evidence="1">
    <location>
        <begin position="1"/>
        <end position="25"/>
    </location>
</feature>
<evidence type="ECO:0000313" key="3">
    <source>
        <dbReference type="Proteomes" id="UP000654482"/>
    </source>
</evidence>
<keyword evidence="1" id="KW-0732">Signal</keyword>
<evidence type="ECO:0000256" key="1">
    <source>
        <dbReference type="SAM" id="SignalP"/>
    </source>
</evidence>
<evidence type="ECO:0000313" key="2">
    <source>
        <dbReference type="EMBL" id="MBE9114986.1"/>
    </source>
</evidence>
<sequence length="128" mass="12021">MKVNAKVLAAVLALGSFGVAPAAFAGEGGAAGAAAFTINPFTNTVTGAAVAAGVGKNNAAAAAFNNPGGFNSAYGVGASGATVLTNIGNPFTAGISTLNDPNLGTPQANQLSPTTSIDVDAGGATIGL</sequence>
<comment type="caution">
    <text evidence="2">The sequence shown here is derived from an EMBL/GenBank/DDBJ whole genome shotgun (WGS) entry which is preliminary data.</text>
</comment>
<dbReference type="RefSeq" id="WP_194028079.1">
    <property type="nucleotide sequence ID" value="NZ_JADEWZ010000004.1"/>
</dbReference>